<feature type="transmembrane region" description="Helical" evidence="6">
    <location>
        <begin position="250"/>
        <end position="270"/>
    </location>
</feature>
<evidence type="ECO:0000256" key="4">
    <source>
        <dbReference type="ARBA" id="ARBA00022989"/>
    </source>
</evidence>
<feature type="transmembrane region" description="Helical" evidence="6">
    <location>
        <begin position="71"/>
        <end position="93"/>
    </location>
</feature>
<evidence type="ECO:0000313" key="8">
    <source>
        <dbReference type="EMBL" id="PXV65233.1"/>
    </source>
</evidence>
<keyword evidence="3 6" id="KW-0812">Transmembrane</keyword>
<evidence type="ECO:0000313" key="9">
    <source>
        <dbReference type="Proteomes" id="UP000248330"/>
    </source>
</evidence>
<evidence type="ECO:0000259" key="7">
    <source>
        <dbReference type="Pfam" id="PF00892"/>
    </source>
</evidence>
<dbReference type="AlphaFoldDB" id="A0A318E7Q9"/>
<feature type="domain" description="EamA" evidence="7">
    <location>
        <begin position="17"/>
        <end position="144"/>
    </location>
</feature>
<name>A0A318E7Q9_9GAMM</name>
<feature type="transmembrane region" description="Helical" evidence="6">
    <location>
        <begin position="128"/>
        <end position="148"/>
    </location>
</feature>
<feature type="domain" description="EamA" evidence="7">
    <location>
        <begin position="155"/>
        <end position="287"/>
    </location>
</feature>
<dbReference type="SUPFAM" id="SSF103481">
    <property type="entry name" value="Multidrug resistance efflux transporter EmrE"/>
    <property type="match status" value="2"/>
</dbReference>
<dbReference type="Pfam" id="PF00892">
    <property type="entry name" value="EamA"/>
    <property type="match status" value="2"/>
</dbReference>
<evidence type="ECO:0000256" key="2">
    <source>
        <dbReference type="ARBA" id="ARBA00007362"/>
    </source>
</evidence>
<reference evidence="8 9" key="1">
    <citation type="submission" date="2018-04" db="EMBL/GenBank/DDBJ databases">
        <title>Genomic Encyclopedia of Type Strains, Phase IV (KMG-IV): sequencing the most valuable type-strain genomes for metagenomic binning, comparative biology and taxonomic classification.</title>
        <authorList>
            <person name="Goeker M."/>
        </authorList>
    </citation>
    <scope>NUCLEOTIDE SEQUENCE [LARGE SCALE GENOMIC DNA]</scope>
    <source>
        <strain evidence="8 9">DSM 104150</strain>
    </source>
</reference>
<feature type="transmembrane region" description="Helical" evidence="6">
    <location>
        <begin position="36"/>
        <end position="59"/>
    </location>
</feature>
<dbReference type="InterPro" id="IPR000620">
    <property type="entry name" value="EamA_dom"/>
</dbReference>
<dbReference type="RefSeq" id="WP_110266274.1">
    <property type="nucleotide sequence ID" value="NZ_CAWNXA010000010.1"/>
</dbReference>
<dbReference type="Proteomes" id="UP000248330">
    <property type="component" value="Unassembled WGS sequence"/>
</dbReference>
<dbReference type="OrthoDB" id="9809509at2"/>
<keyword evidence="9" id="KW-1185">Reference proteome</keyword>
<feature type="transmembrane region" description="Helical" evidence="6">
    <location>
        <begin position="185"/>
        <end position="205"/>
    </location>
</feature>
<comment type="caution">
    <text evidence="8">The sequence shown here is derived from an EMBL/GenBank/DDBJ whole genome shotgun (WGS) entry which is preliminary data.</text>
</comment>
<dbReference type="PANTHER" id="PTHR32322:SF2">
    <property type="entry name" value="EAMA DOMAIN-CONTAINING PROTEIN"/>
    <property type="match status" value="1"/>
</dbReference>
<evidence type="ECO:0000256" key="1">
    <source>
        <dbReference type="ARBA" id="ARBA00004141"/>
    </source>
</evidence>
<evidence type="ECO:0000256" key="3">
    <source>
        <dbReference type="ARBA" id="ARBA00022692"/>
    </source>
</evidence>
<dbReference type="InterPro" id="IPR050638">
    <property type="entry name" value="AA-Vitamin_Transporters"/>
</dbReference>
<dbReference type="InterPro" id="IPR037185">
    <property type="entry name" value="EmrE-like"/>
</dbReference>
<sequence length="291" mass="29493">MTAPPTSATSKDTLGGLAFVGLWSSGYIAAEFALGGGGAFTVAVLRFALSALIIGGWLLWRPAPPAGRSALRRAAVAGVLLQAGFFGFTYAGMRAGVPPAAAGLIAGLMPLVTALGAAVLLGERMTRWTVPGLLLGLAGVLLVIAPQLRAPDSALGYAAMLAALLSLSGGTLYQKRHSGALDPRLSLWVQLVAAGLVLLPFAAALEGLQYTPGPAAFGGLAWVILVNSCAGLLLYLWLLHRGAAARVAGLFYLVPPATALMAAIVLGAGFGGREIGGFALAAAGVWLGQRR</sequence>
<feature type="transmembrane region" description="Helical" evidence="6">
    <location>
        <begin position="99"/>
        <end position="121"/>
    </location>
</feature>
<keyword evidence="5 6" id="KW-0472">Membrane</keyword>
<gene>
    <name evidence="8" type="ORF">C8D93_11051</name>
</gene>
<feature type="transmembrane region" description="Helical" evidence="6">
    <location>
        <begin position="154"/>
        <end position="173"/>
    </location>
</feature>
<keyword evidence="4 6" id="KW-1133">Transmembrane helix</keyword>
<feature type="transmembrane region" description="Helical" evidence="6">
    <location>
        <begin position="12"/>
        <end position="30"/>
    </location>
</feature>
<dbReference type="GO" id="GO:0016020">
    <property type="term" value="C:membrane"/>
    <property type="evidence" value="ECO:0007669"/>
    <property type="project" value="UniProtKB-SubCell"/>
</dbReference>
<evidence type="ECO:0000256" key="5">
    <source>
        <dbReference type="ARBA" id="ARBA00023136"/>
    </source>
</evidence>
<dbReference type="EMBL" id="QICN01000010">
    <property type="protein sequence ID" value="PXV65233.1"/>
    <property type="molecule type" value="Genomic_DNA"/>
</dbReference>
<feature type="transmembrane region" description="Helical" evidence="6">
    <location>
        <begin position="217"/>
        <end position="238"/>
    </location>
</feature>
<dbReference type="PANTHER" id="PTHR32322">
    <property type="entry name" value="INNER MEMBRANE TRANSPORTER"/>
    <property type="match status" value="1"/>
</dbReference>
<organism evidence="8 9">
    <name type="scientific">Sinimarinibacterium flocculans</name>
    <dbReference type="NCBI Taxonomy" id="985250"/>
    <lineage>
        <taxon>Bacteria</taxon>
        <taxon>Pseudomonadati</taxon>
        <taxon>Pseudomonadota</taxon>
        <taxon>Gammaproteobacteria</taxon>
        <taxon>Nevskiales</taxon>
        <taxon>Nevskiaceae</taxon>
        <taxon>Sinimarinibacterium</taxon>
    </lineage>
</organism>
<protein>
    <submittedName>
        <fullName evidence="8">EamA-like transporter family protein</fullName>
    </submittedName>
</protein>
<proteinExistence type="inferred from homology"/>
<evidence type="ECO:0000256" key="6">
    <source>
        <dbReference type="SAM" id="Phobius"/>
    </source>
</evidence>
<comment type="subcellular location">
    <subcellularLocation>
        <location evidence="1">Membrane</location>
        <topology evidence="1">Multi-pass membrane protein</topology>
    </subcellularLocation>
</comment>
<comment type="similarity">
    <text evidence="2">Belongs to the EamA transporter family.</text>
</comment>
<accession>A0A318E7Q9</accession>